<evidence type="ECO:0008006" key="2">
    <source>
        <dbReference type="Google" id="ProtNLM"/>
    </source>
</evidence>
<evidence type="ECO:0000313" key="1">
    <source>
        <dbReference type="EMBL" id="KKN60729.1"/>
    </source>
</evidence>
<accession>A0A0F9S0W4</accession>
<comment type="caution">
    <text evidence="1">The sequence shown here is derived from an EMBL/GenBank/DDBJ whole genome shotgun (WGS) entry which is preliminary data.</text>
</comment>
<gene>
    <name evidence="1" type="ORF">LCGC14_0529280</name>
</gene>
<reference evidence="1" key="1">
    <citation type="journal article" date="2015" name="Nature">
        <title>Complex archaea that bridge the gap between prokaryotes and eukaryotes.</title>
        <authorList>
            <person name="Spang A."/>
            <person name="Saw J.H."/>
            <person name="Jorgensen S.L."/>
            <person name="Zaremba-Niedzwiedzka K."/>
            <person name="Martijn J."/>
            <person name="Lind A.E."/>
            <person name="van Eijk R."/>
            <person name="Schleper C."/>
            <person name="Guy L."/>
            <person name="Ettema T.J."/>
        </authorList>
    </citation>
    <scope>NUCLEOTIDE SEQUENCE</scope>
</reference>
<organism evidence="1">
    <name type="scientific">marine sediment metagenome</name>
    <dbReference type="NCBI Taxonomy" id="412755"/>
    <lineage>
        <taxon>unclassified sequences</taxon>
        <taxon>metagenomes</taxon>
        <taxon>ecological metagenomes</taxon>
    </lineage>
</organism>
<protein>
    <recommendedName>
        <fullName evidence="2">Transposase IS116/IS110/IS902 family protein</fullName>
    </recommendedName>
</protein>
<sequence>MVTADTTTQYRPLNKLVHLQAVLERGRISAGNQRLGIDDLTVGIMYDAVTSTLAKLEQETKDLMAQEVKQHPAWYWMEKVKGIGPQTASLMLAYLLPPIPEKGPSSWYKAAGLYAIPVEGKNGPESRMPRYQHLKSGEKATWHPRLRRNLYVVGTSLMRAGGFYYDFYIQAKEAYTNKHPDWKGRNHAVAFWKMVKLFLAHLYEVWAQAEGVEVRGPYPMEILGHVKIEVPWEGG</sequence>
<name>A0A0F9S0W4_9ZZZZ</name>
<proteinExistence type="predicted"/>
<dbReference type="EMBL" id="LAZR01000685">
    <property type="protein sequence ID" value="KKN60729.1"/>
    <property type="molecule type" value="Genomic_DNA"/>
</dbReference>
<dbReference type="AlphaFoldDB" id="A0A0F9S0W4"/>